<accession>A0AAV4BVT3</accession>
<reference evidence="1 2" key="1">
    <citation type="journal article" date="2021" name="Elife">
        <title>Chloroplast acquisition without the gene transfer in kleptoplastic sea slugs, Plakobranchus ocellatus.</title>
        <authorList>
            <person name="Maeda T."/>
            <person name="Takahashi S."/>
            <person name="Yoshida T."/>
            <person name="Shimamura S."/>
            <person name="Takaki Y."/>
            <person name="Nagai Y."/>
            <person name="Toyoda A."/>
            <person name="Suzuki Y."/>
            <person name="Arimoto A."/>
            <person name="Ishii H."/>
            <person name="Satoh N."/>
            <person name="Nishiyama T."/>
            <person name="Hasebe M."/>
            <person name="Maruyama T."/>
            <person name="Minagawa J."/>
            <person name="Obokata J."/>
            <person name="Shigenobu S."/>
        </authorList>
    </citation>
    <scope>NUCLEOTIDE SEQUENCE [LARGE SCALE GENOMIC DNA]</scope>
</reference>
<keyword evidence="2" id="KW-1185">Reference proteome</keyword>
<sequence>MLATTTLALEHVTAIKELGNVPEDEIKKYMTKFDPNAVQMSASSVDPHFFWTSVPNDPQAAFAKPLICSIVNSNHVEPSFSIYNLILVL</sequence>
<protein>
    <submittedName>
        <fullName evidence="1">Uncharacterized protein</fullName>
    </submittedName>
</protein>
<dbReference type="Proteomes" id="UP000735302">
    <property type="component" value="Unassembled WGS sequence"/>
</dbReference>
<evidence type="ECO:0000313" key="1">
    <source>
        <dbReference type="EMBL" id="GFO22918.1"/>
    </source>
</evidence>
<organism evidence="1 2">
    <name type="scientific">Plakobranchus ocellatus</name>
    <dbReference type="NCBI Taxonomy" id="259542"/>
    <lineage>
        <taxon>Eukaryota</taxon>
        <taxon>Metazoa</taxon>
        <taxon>Spiralia</taxon>
        <taxon>Lophotrochozoa</taxon>
        <taxon>Mollusca</taxon>
        <taxon>Gastropoda</taxon>
        <taxon>Heterobranchia</taxon>
        <taxon>Euthyneura</taxon>
        <taxon>Panpulmonata</taxon>
        <taxon>Sacoglossa</taxon>
        <taxon>Placobranchoidea</taxon>
        <taxon>Plakobranchidae</taxon>
        <taxon>Plakobranchus</taxon>
    </lineage>
</organism>
<name>A0AAV4BVT3_9GAST</name>
<dbReference type="EMBL" id="BLXT01005465">
    <property type="protein sequence ID" value="GFO22918.1"/>
    <property type="molecule type" value="Genomic_DNA"/>
</dbReference>
<dbReference type="AlphaFoldDB" id="A0AAV4BVT3"/>
<gene>
    <name evidence="1" type="ORF">PoB_004942300</name>
</gene>
<comment type="caution">
    <text evidence="1">The sequence shown here is derived from an EMBL/GenBank/DDBJ whole genome shotgun (WGS) entry which is preliminary data.</text>
</comment>
<proteinExistence type="predicted"/>
<evidence type="ECO:0000313" key="2">
    <source>
        <dbReference type="Proteomes" id="UP000735302"/>
    </source>
</evidence>